<comment type="caution">
    <text evidence="1">The sequence shown here is derived from an EMBL/GenBank/DDBJ whole genome shotgun (WGS) entry which is preliminary data.</text>
</comment>
<accession>A0A843WSJ6</accession>
<organism evidence="1 2">
    <name type="scientific">Colocasia esculenta</name>
    <name type="common">Wild taro</name>
    <name type="synonym">Arum esculentum</name>
    <dbReference type="NCBI Taxonomy" id="4460"/>
    <lineage>
        <taxon>Eukaryota</taxon>
        <taxon>Viridiplantae</taxon>
        <taxon>Streptophyta</taxon>
        <taxon>Embryophyta</taxon>
        <taxon>Tracheophyta</taxon>
        <taxon>Spermatophyta</taxon>
        <taxon>Magnoliopsida</taxon>
        <taxon>Liliopsida</taxon>
        <taxon>Araceae</taxon>
        <taxon>Aroideae</taxon>
        <taxon>Colocasieae</taxon>
        <taxon>Colocasia</taxon>
    </lineage>
</organism>
<name>A0A843WSJ6_COLES</name>
<reference evidence="1" key="1">
    <citation type="submission" date="2017-07" db="EMBL/GenBank/DDBJ databases">
        <title>Taro Niue Genome Assembly and Annotation.</title>
        <authorList>
            <person name="Atibalentja N."/>
            <person name="Keating K."/>
            <person name="Fields C.J."/>
        </authorList>
    </citation>
    <scope>NUCLEOTIDE SEQUENCE</scope>
    <source>
        <strain evidence="1">Niue_2</strain>
        <tissue evidence="1">Leaf</tissue>
    </source>
</reference>
<protein>
    <submittedName>
        <fullName evidence="1">Uncharacterized protein</fullName>
    </submittedName>
</protein>
<gene>
    <name evidence="1" type="ORF">Taro_043619</name>
</gene>
<dbReference type="Proteomes" id="UP000652761">
    <property type="component" value="Unassembled WGS sequence"/>
</dbReference>
<evidence type="ECO:0000313" key="1">
    <source>
        <dbReference type="EMBL" id="MQM10726.1"/>
    </source>
</evidence>
<dbReference type="EMBL" id="NMUH01004755">
    <property type="protein sequence ID" value="MQM10726.1"/>
    <property type="molecule type" value="Genomic_DNA"/>
</dbReference>
<dbReference type="AlphaFoldDB" id="A0A843WSJ6"/>
<sequence length="80" mass="8911">MMNSCTEFYDRVVFPYRTSCGFASALPFVAAGRVPGGGDKAVGEVPIARSGFPFFPVYVTLGLTADWFSREEYEKFRQDP</sequence>
<proteinExistence type="predicted"/>
<evidence type="ECO:0000313" key="2">
    <source>
        <dbReference type="Proteomes" id="UP000652761"/>
    </source>
</evidence>
<keyword evidence="2" id="KW-1185">Reference proteome</keyword>